<evidence type="ECO:0000313" key="15">
    <source>
        <dbReference type="Proteomes" id="UP000604661"/>
    </source>
</evidence>
<comment type="similarity">
    <text evidence="2 13">Belongs to the phycobiliprotein family.</text>
</comment>
<reference evidence="14 15" key="1">
    <citation type="journal article" date="2020" name="ISME J.">
        <title>Comparative genomics reveals insights into cyanobacterial evolution and habitat adaptation.</title>
        <authorList>
            <person name="Chen M.Y."/>
            <person name="Teng W.K."/>
            <person name="Zhao L."/>
            <person name="Hu C.X."/>
            <person name="Zhou Y.K."/>
            <person name="Han B.P."/>
            <person name="Song L.R."/>
            <person name="Shu W.S."/>
        </authorList>
    </citation>
    <scope>NUCLEOTIDE SEQUENCE [LARGE SCALE GENOMIC DNA]</scope>
    <source>
        <strain evidence="14 15">FACHB-391</strain>
    </source>
</reference>
<name>A0ABR8F1A3_NOSLI</name>
<keyword evidence="10 13" id="KW-0793">Thylakoid</keyword>
<keyword evidence="15" id="KW-1185">Reference proteome</keyword>
<comment type="caution">
    <text evidence="14">The sequence shown here is derived from an EMBL/GenBank/DDBJ whole genome shotgun (WGS) entry which is preliminary data.</text>
</comment>
<keyword evidence="11 13" id="KW-0472">Membrane</keyword>
<dbReference type="InterPro" id="IPR038719">
    <property type="entry name" value="Phycobilisome_asu/bsu_sf"/>
</dbReference>
<evidence type="ECO:0000256" key="11">
    <source>
        <dbReference type="ARBA" id="ARBA00023136"/>
    </source>
</evidence>
<dbReference type="InterPro" id="IPR009050">
    <property type="entry name" value="Globin-like_sf"/>
</dbReference>
<dbReference type="CDD" id="cd12125">
    <property type="entry name" value="APC_alpha"/>
    <property type="match status" value="1"/>
</dbReference>
<organism evidence="14 15">
    <name type="scientific">Nostoc linckia FACHB-391</name>
    <dbReference type="NCBI Taxonomy" id="2692906"/>
    <lineage>
        <taxon>Bacteria</taxon>
        <taxon>Bacillati</taxon>
        <taxon>Cyanobacteriota</taxon>
        <taxon>Cyanophyceae</taxon>
        <taxon>Nostocales</taxon>
        <taxon>Nostocaceae</taxon>
        <taxon>Nostoc</taxon>
    </lineage>
</organism>
<evidence type="ECO:0000256" key="9">
    <source>
        <dbReference type="ARBA" id="ARBA00022991"/>
    </source>
</evidence>
<keyword evidence="9 13" id="KW-0157">Chromophore</keyword>
<dbReference type="Pfam" id="PF00502">
    <property type="entry name" value="Phycobilisome"/>
    <property type="match status" value="1"/>
</dbReference>
<protein>
    <submittedName>
        <fullName evidence="14">Allophycocyanin</fullName>
    </submittedName>
</protein>
<evidence type="ECO:0000256" key="10">
    <source>
        <dbReference type="ARBA" id="ARBA00023078"/>
    </source>
</evidence>
<keyword evidence="3 13" id="KW-0813">Transport</keyword>
<evidence type="ECO:0000256" key="8">
    <source>
        <dbReference type="ARBA" id="ARBA00022982"/>
    </source>
</evidence>
<keyword evidence="4" id="KW-0488">Methylation</keyword>
<keyword evidence="12 13" id="KW-0089">Bile pigment</keyword>
<sequence length="162" mass="17381">MSIVTKAIVNADAEARYLSPGELDRIKSFVASGERRVRIAQILSENRERLVKQAGDQLFQKRPDVVSPGGNAYGQELTATCLRDLDYYLRLVTYGIVAGDVTPIEEIGVIGARELYKSLGTPIDGVAEGIRGLKNVAGTLLSGDDASEAGSYFDYLVGALLG</sequence>
<evidence type="ECO:0000313" key="14">
    <source>
        <dbReference type="EMBL" id="MBD2562661.1"/>
    </source>
</evidence>
<keyword evidence="6" id="KW-0042">Antenna complex</keyword>
<dbReference type="PIRSF" id="PIRSF000081">
    <property type="entry name" value="Phycocyanin"/>
    <property type="match status" value="1"/>
</dbReference>
<dbReference type="SUPFAM" id="SSF46458">
    <property type="entry name" value="Globin-like"/>
    <property type="match status" value="1"/>
</dbReference>
<evidence type="ECO:0000256" key="13">
    <source>
        <dbReference type="RuleBase" id="RU004438"/>
    </source>
</evidence>
<dbReference type="RefSeq" id="WP_094341663.1">
    <property type="nucleotide sequence ID" value="NZ_JACJTE010000020.1"/>
</dbReference>
<evidence type="ECO:0000256" key="7">
    <source>
        <dbReference type="ARBA" id="ARBA00022738"/>
    </source>
</evidence>
<evidence type="ECO:0000256" key="3">
    <source>
        <dbReference type="ARBA" id="ARBA00022448"/>
    </source>
</evidence>
<accession>A0ABR8F1A3</accession>
<evidence type="ECO:0000256" key="12">
    <source>
        <dbReference type="ARBA" id="ARBA00023307"/>
    </source>
</evidence>
<evidence type="ECO:0000256" key="1">
    <source>
        <dbReference type="ARBA" id="ARBA00004445"/>
    </source>
</evidence>
<evidence type="ECO:0000256" key="5">
    <source>
        <dbReference type="ARBA" id="ARBA00022531"/>
    </source>
</evidence>
<dbReference type="PANTHER" id="PTHR34011">
    <property type="entry name" value="PHYCOBILISOME 32.1 KDA LINKER POLYPEPTIDE, PHYCOCYANIN-ASSOCIATED, ROD 2-RELATED"/>
    <property type="match status" value="1"/>
</dbReference>
<evidence type="ECO:0000256" key="4">
    <source>
        <dbReference type="ARBA" id="ARBA00022481"/>
    </source>
</evidence>
<keyword evidence="8 13" id="KW-0249">Electron transport</keyword>
<comment type="subcellular location">
    <subcellularLocation>
        <location evidence="1 13">Cellular thylakoid membrane</location>
        <topology evidence="1 13">Peripheral membrane protein</topology>
        <orientation evidence="1 13">Cytoplasmic side</orientation>
    </subcellularLocation>
</comment>
<dbReference type="PANTHER" id="PTHR34011:SF2">
    <property type="entry name" value="ALLOPHYCOCYANIN ALPHA CHAIN"/>
    <property type="match status" value="1"/>
</dbReference>
<evidence type="ECO:0000256" key="6">
    <source>
        <dbReference type="ARBA" id="ARBA00022549"/>
    </source>
</evidence>
<dbReference type="Proteomes" id="UP000604661">
    <property type="component" value="Unassembled WGS sequence"/>
</dbReference>
<dbReference type="Gene3D" id="1.10.490.20">
    <property type="entry name" value="Phycocyanins"/>
    <property type="match status" value="1"/>
</dbReference>
<gene>
    <name evidence="14" type="ORF">H6G95_18980</name>
</gene>
<dbReference type="InterPro" id="IPR012128">
    <property type="entry name" value="Phycobilisome_asu/bsu"/>
</dbReference>
<evidence type="ECO:0000256" key="2">
    <source>
        <dbReference type="ARBA" id="ARBA00008182"/>
    </source>
</evidence>
<keyword evidence="5 13" id="KW-0602">Photosynthesis</keyword>
<proteinExistence type="inferred from homology"/>
<keyword evidence="7 13" id="KW-0605">Phycobilisome</keyword>
<dbReference type="EMBL" id="JACJTE010000020">
    <property type="protein sequence ID" value="MBD2562661.1"/>
    <property type="molecule type" value="Genomic_DNA"/>
</dbReference>